<dbReference type="PANTHER" id="PTHR35270">
    <property type="entry name" value="FUSELESS, ISOFORM A"/>
    <property type="match status" value="1"/>
</dbReference>
<keyword evidence="1" id="KW-1133">Transmembrane helix</keyword>
<evidence type="ECO:0000313" key="3">
    <source>
        <dbReference type="EMBL" id="CAF3832253.1"/>
    </source>
</evidence>
<dbReference type="PANTHER" id="PTHR35270:SF2">
    <property type="entry name" value="FUSELESS, ISOFORM A"/>
    <property type="match status" value="1"/>
</dbReference>
<accession>A0A8S2DVV5</accession>
<evidence type="ECO:0000313" key="2">
    <source>
        <dbReference type="EMBL" id="CAF1067392.1"/>
    </source>
</evidence>
<comment type="caution">
    <text evidence="2">The sequence shown here is derived from an EMBL/GenBank/DDBJ whole genome shotgun (WGS) entry which is preliminary data.</text>
</comment>
<dbReference type="EMBL" id="CAJNOK010008579">
    <property type="protein sequence ID" value="CAF1067392.1"/>
    <property type="molecule type" value="Genomic_DNA"/>
</dbReference>
<name>A0A8S2DVV5_9BILA</name>
<feature type="transmembrane region" description="Helical" evidence="1">
    <location>
        <begin position="275"/>
        <end position="296"/>
    </location>
</feature>
<keyword evidence="1" id="KW-0812">Transmembrane</keyword>
<protein>
    <recommendedName>
        <fullName evidence="5">Transmembrane protein</fullName>
    </recommendedName>
</protein>
<dbReference type="EMBL" id="CAJOBA010008594">
    <property type="protein sequence ID" value="CAF3832253.1"/>
    <property type="molecule type" value="Genomic_DNA"/>
</dbReference>
<evidence type="ECO:0000256" key="1">
    <source>
        <dbReference type="SAM" id="Phobius"/>
    </source>
</evidence>
<feature type="transmembrane region" description="Helical" evidence="1">
    <location>
        <begin position="453"/>
        <end position="472"/>
    </location>
</feature>
<dbReference type="Proteomes" id="UP000677228">
    <property type="component" value="Unassembled WGS sequence"/>
</dbReference>
<feature type="transmembrane region" description="Helical" evidence="1">
    <location>
        <begin position="244"/>
        <end position="268"/>
    </location>
</feature>
<feature type="transmembrane region" description="Helical" evidence="1">
    <location>
        <begin position="484"/>
        <end position="503"/>
    </location>
</feature>
<evidence type="ECO:0008006" key="5">
    <source>
        <dbReference type="Google" id="ProtNLM"/>
    </source>
</evidence>
<dbReference type="AlphaFoldDB" id="A0A8S2DVV5"/>
<organism evidence="2 4">
    <name type="scientific">Didymodactylos carnosus</name>
    <dbReference type="NCBI Taxonomy" id="1234261"/>
    <lineage>
        <taxon>Eukaryota</taxon>
        <taxon>Metazoa</taxon>
        <taxon>Spiralia</taxon>
        <taxon>Gnathifera</taxon>
        <taxon>Rotifera</taxon>
        <taxon>Eurotatoria</taxon>
        <taxon>Bdelloidea</taxon>
        <taxon>Philodinida</taxon>
        <taxon>Philodinidae</taxon>
        <taxon>Didymodactylos</taxon>
    </lineage>
</organism>
<proteinExistence type="predicted"/>
<reference evidence="2" key="1">
    <citation type="submission" date="2021-02" db="EMBL/GenBank/DDBJ databases">
        <authorList>
            <person name="Nowell W R."/>
        </authorList>
    </citation>
    <scope>NUCLEOTIDE SEQUENCE</scope>
</reference>
<feature type="transmembrane region" description="Helical" evidence="1">
    <location>
        <begin position="406"/>
        <end position="425"/>
    </location>
</feature>
<feature type="transmembrane region" description="Helical" evidence="1">
    <location>
        <begin position="183"/>
        <end position="204"/>
    </location>
</feature>
<keyword evidence="1" id="KW-0472">Membrane</keyword>
<gene>
    <name evidence="2" type="ORF">OVA965_LOCUS17725</name>
    <name evidence="3" type="ORF">TMI583_LOCUS17736</name>
</gene>
<dbReference type="Proteomes" id="UP000682733">
    <property type="component" value="Unassembled WGS sequence"/>
</dbReference>
<dbReference type="InterPro" id="IPR032751">
    <property type="entry name" value="Fuseless"/>
</dbReference>
<feature type="transmembrane region" description="Helical" evidence="1">
    <location>
        <begin position="366"/>
        <end position="386"/>
    </location>
</feature>
<dbReference type="Pfam" id="PF15993">
    <property type="entry name" value="Fuseless"/>
    <property type="match status" value="1"/>
</dbReference>
<feature type="transmembrane region" description="Helical" evidence="1">
    <location>
        <begin position="316"/>
        <end position="345"/>
    </location>
</feature>
<sequence>MAHQHYHKKQKPLTNVAFNVSERRLSTPDFVQQAQHSQNRRLSTVSQRRLSTVSQIYLPHGSEYLPQKKVPPNGLETQQLQFKELIFTEDDDTPDKFPSEHRRFSQAAVVVNRRLSTVSQIYLPHGNEYHHQHKLPANGPELLENNFVLNEDTVTGSIKSADYCAIDEDTSDEYKFSKSSKRALFVLEPIITGLIIFPIIVLFWECGWNLVLIMLNEWNSYPHPWNIDDIDGEEYGDYSYTSLLVPYFAAQFLLLLIYLLQDIVYNFLKYKCKYWLLRSILLQLHILLLASIYIVQWEMMWTIWDQYTPHEWYFEFLLSFMSLFTLIVLNGHLCDLVCAPFLISYDSIEYCIQFGCPLLTRQMSQWVINLINYILYEYFISILTIITWRGFYHFLDDLLYPDNINLSSGLCLVFGYVLYFPLMYFQTYLEDLNMKYDFWEFISINFPQFYRNIRHLLAFFSCLFVWRGYWTLFDEHIYIFNPSIYYLTYLLLFLVSFLAIALLQTSSSINGPLSSMPDYFSRFPLYPHCYLTIMVMKCSKLFGRSEENTTL</sequence>
<evidence type="ECO:0000313" key="4">
    <source>
        <dbReference type="Proteomes" id="UP000677228"/>
    </source>
</evidence>